<proteinExistence type="predicted"/>
<protein>
    <submittedName>
        <fullName evidence="1">Uncharacterized protein</fullName>
    </submittedName>
</protein>
<reference evidence="1" key="1">
    <citation type="submission" date="2023-02" db="EMBL/GenBank/DDBJ databases">
        <title>Genome of toxic invasive species Heracleum sosnowskyi carries increased number of genes despite the absence of recent whole-genome duplications.</title>
        <authorList>
            <person name="Schelkunov M."/>
            <person name="Shtratnikova V."/>
            <person name="Makarenko M."/>
            <person name="Klepikova A."/>
            <person name="Omelchenko D."/>
            <person name="Novikova G."/>
            <person name="Obukhova E."/>
            <person name="Bogdanov V."/>
            <person name="Penin A."/>
            <person name="Logacheva M."/>
        </authorList>
    </citation>
    <scope>NUCLEOTIDE SEQUENCE</scope>
    <source>
        <strain evidence="1">Hsosn_3</strain>
        <tissue evidence="1">Leaf</tissue>
    </source>
</reference>
<reference evidence="1" key="2">
    <citation type="submission" date="2023-05" db="EMBL/GenBank/DDBJ databases">
        <authorList>
            <person name="Schelkunov M.I."/>
        </authorList>
    </citation>
    <scope>NUCLEOTIDE SEQUENCE</scope>
    <source>
        <strain evidence="1">Hsosn_3</strain>
        <tissue evidence="1">Leaf</tissue>
    </source>
</reference>
<accession>A0AAD8MVW5</accession>
<dbReference type="AlphaFoldDB" id="A0AAD8MVW5"/>
<dbReference type="EMBL" id="JAUIZM010000004">
    <property type="protein sequence ID" value="KAK1387004.1"/>
    <property type="molecule type" value="Genomic_DNA"/>
</dbReference>
<organism evidence="1 2">
    <name type="scientific">Heracleum sosnowskyi</name>
    <dbReference type="NCBI Taxonomy" id="360622"/>
    <lineage>
        <taxon>Eukaryota</taxon>
        <taxon>Viridiplantae</taxon>
        <taxon>Streptophyta</taxon>
        <taxon>Embryophyta</taxon>
        <taxon>Tracheophyta</taxon>
        <taxon>Spermatophyta</taxon>
        <taxon>Magnoliopsida</taxon>
        <taxon>eudicotyledons</taxon>
        <taxon>Gunneridae</taxon>
        <taxon>Pentapetalae</taxon>
        <taxon>asterids</taxon>
        <taxon>campanulids</taxon>
        <taxon>Apiales</taxon>
        <taxon>Apiaceae</taxon>
        <taxon>Apioideae</taxon>
        <taxon>apioid superclade</taxon>
        <taxon>Tordylieae</taxon>
        <taxon>Tordyliinae</taxon>
        <taxon>Heracleum</taxon>
    </lineage>
</organism>
<evidence type="ECO:0000313" key="2">
    <source>
        <dbReference type="Proteomes" id="UP001237642"/>
    </source>
</evidence>
<gene>
    <name evidence="1" type="ORF">POM88_015182</name>
</gene>
<evidence type="ECO:0000313" key="1">
    <source>
        <dbReference type="EMBL" id="KAK1387004.1"/>
    </source>
</evidence>
<keyword evidence="2" id="KW-1185">Reference proteome</keyword>
<comment type="caution">
    <text evidence="1">The sequence shown here is derived from an EMBL/GenBank/DDBJ whole genome shotgun (WGS) entry which is preliminary data.</text>
</comment>
<dbReference type="Proteomes" id="UP001237642">
    <property type="component" value="Unassembled WGS sequence"/>
</dbReference>
<sequence>MEILAQPEIYGLTGYKSPGGPVGTGIYEGRDGAPGMGMYEGGGGQFKLGVGGFFGGGGGGGGDGGGGLWLQVPHLISGDPGTSSSFLGSNPFIGARRARRARIVASKDDMVFVVLKY</sequence>
<name>A0AAD8MVW5_9APIA</name>